<feature type="compositionally biased region" description="Polar residues" evidence="1">
    <location>
        <begin position="108"/>
        <end position="119"/>
    </location>
</feature>
<feature type="region of interest" description="Disordered" evidence="1">
    <location>
        <begin position="55"/>
        <end position="84"/>
    </location>
</feature>
<comment type="caution">
    <text evidence="2">The sequence shown here is derived from an EMBL/GenBank/DDBJ whole genome shotgun (WGS) entry which is preliminary data.</text>
</comment>
<dbReference type="GO" id="GO:0004842">
    <property type="term" value="F:ubiquitin-protein transferase activity"/>
    <property type="evidence" value="ECO:0007669"/>
    <property type="project" value="InterPro"/>
</dbReference>
<keyword evidence="3" id="KW-1185">Reference proteome</keyword>
<reference evidence="2 3" key="1">
    <citation type="submission" date="2023-12" db="EMBL/GenBank/DDBJ databases">
        <title>A high-quality genome assembly for Dillenia turbinata (Dilleniales).</title>
        <authorList>
            <person name="Chanderbali A."/>
        </authorList>
    </citation>
    <scope>NUCLEOTIDE SEQUENCE [LARGE SCALE GENOMIC DNA]</scope>
    <source>
        <strain evidence="2">LSX21</strain>
        <tissue evidence="2">Leaf</tissue>
    </source>
</reference>
<dbReference type="GO" id="GO:0031624">
    <property type="term" value="F:ubiquitin conjugating enzyme binding"/>
    <property type="evidence" value="ECO:0007669"/>
    <property type="project" value="TreeGrafter"/>
</dbReference>
<dbReference type="GO" id="GO:0046621">
    <property type="term" value="P:negative regulation of organ growth"/>
    <property type="evidence" value="ECO:0007669"/>
    <property type="project" value="InterPro"/>
</dbReference>
<organism evidence="2 3">
    <name type="scientific">Dillenia turbinata</name>
    <dbReference type="NCBI Taxonomy" id="194707"/>
    <lineage>
        <taxon>Eukaryota</taxon>
        <taxon>Viridiplantae</taxon>
        <taxon>Streptophyta</taxon>
        <taxon>Embryophyta</taxon>
        <taxon>Tracheophyta</taxon>
        <taxon>Spermatophyta</taxon>
        <taxon>Magnoliopsida</taxon>
        <taxon>eudicotyledons</taxon>
        <taxon>Gunneridae</taxon>
        <taxon>Pentapetalae</taxon>
        <taxon>Dilleniales</taxon>
        <taxon>Dilleniaceae</taxon>
        <taxon>Dillenia</taxon>
    </lineage>
</organism>
<dbReference type="PANTHER" id="PTHR46400:SF14">
    <property type="entry name" value="E3 UBIQUITIN LIGASE BIG BROTHER-LIKE"/>
    <property type="match status" value="1"/>
</dbReference>
<dbReference type="GO" id="GO:0048437">
    <property type="term" value="P:floral organ development"/>
    <property type="evidence" value="ECO:0007669"/>
    <property type="project" value="TreeGrafter"/>
</dbReference>
<dbReference type="InterPro" id="IPR033276">
    <property type="entry name" value="BB"/>
</dbReference>
<name>A0AAN8V2B0_9MAGN</name>
<gene>
    <name evidence="2" type="ORF">RJ641_007994</name>
</gene>
<proteinExistence type="predicted"/>
<dbReference type="EMBL" id="JBAMMX010000015">
    <property type="protein sequence ID" value="KAK6926275.1"/>
    <property type="molecule type" value="Genomic_DNA"/>
</dbReference>
<dbReference type="AlphaFoldDB" id="A0AAN8V2B0"/>
<sequence length="217" mass="23715">MVRNSTNAGIPPEIIAQFEELFPDRGDLSLDEVLMTQEGVYESLRTNRNNFAGSSGRFQFTGHAEQGSTRNSTGGAESSGSVSDGSQIALDEAIAWSLQEMEDGFHNMSLSANAGNSAGDSRLPRDVPGQPSPSMSIQHNIDPDNMTYEELQNLGEAIGTADKGLSEPNIARLPSFKYKARGGWFAKKTKVKDNKFVLYATARFRLTKEADLYRQCP</sequence>
<feature type="compositionally biased region" description="Polar residues" evidence="1">
    <location>
        <begin position="66"/>
        <end position="84"/>
    </location>
</feature>
<protein>
    <submittedName>
        <fullName evidence="2">Uncharacterized protein</fullName>
    </submittedName>
</protein>
<evidence type="ECO:0000313" key="2">
    <source>
        <dbReference type="EMBL" id="KAK6926275.1"/>
    </source>
</evidence>
<feature type="region of interest" description="Disordered" evidence="1">
    <location>
        <begin position="108"/>
        <end position="139"/>
    </location>
</feature>
<dbReference type="PANTHER" id="PTHR46400">
    <property type="entry name" value="RING/U-BOX SUPERFAMILY PROTEIN"/>
    <property type="match status" value="1"/>
</dbReference>
<accession>A0AAN8V2B0</accession>
<evidence type="ECO:0000256" key="1">
    <source>
        <dbReference type="SAM" id="MobiDB-lite"/>
    </source>
</evidence>
<evidence type="ECO:0000313" key="3">
    <source>
        <dbReference type="Proteomes" id="UP001370490"/>
    </source>
</evidence>
<dbReference type="Proteomes" id="UP001370490">
    <property type="component" value="Unassembled WGS sequence"/>
</dbReference>
<dbReference type="GO" id="GO:0016567">
    <property type="term" value="P:protein ubiquitination"/>
    <property type="evidence" value="ECO:0007669"/>
    <property type="project" value="InterPro"/>
</dbReference>